<protein>
    <recommendedName>
        <fullName evidence="3">SEC-C motif-containing protein</fullName>
    </recommendedName>
</protein>
<name>A0ABP6Q4C6_9ACTN</name>
<dbReference type="RefSeq" id="WP_344823097.1">
    <property type="nucleotide sequence ID" value="NZ_BAAAUV010000003.1"/>
</dbReference>
<keyword evidence="2" id="KW-1185">Reference proteome</keyword>
<accession>A0ABP6Q4C6</accession>
<dbReference type="Proteomes" id="UP001501237">
    <property type="component" value="Unassembled WGS sequence"/>
</dbReference>
<dbReference type="SUPFAM" id="SSF103642">
    <property type="entry name" value="Sec-C motif"/>
    <property type="match status" value="1"/>
</dbReference>
<evidence type="ECO:0008006" key="3">
    <source>
        <dbReference type="Google" id="ProtNLM"/>
    </source>
</evidence>
<dbReference type="InterPro" id="IPR004027">
    <property type="entry name" value="SEC_C_motif"/>
</dbReference>
<reference evidence="2" key="1">
    <citation type="journal article" date="2019" name="Int. J. Syst. Evol. Microbiol.">
        <title>The Global Catalogue of Microorganisms (GCM) 10K type strain sequencing project: providing services to taxonomists for standard genome sequencing and annotation.</title>
        <authorList>
            <consortium name="The Broad Institute Genomics Platform"/>
            <consortium name="The Broad Institute Genome Sequencing Center for Infectious Disease"/>
            <person name="Wu L."/>
            <person name="Ma J."/>
        </authorList>
    </citation>
    <scope>NUCLEOTIDE SEQUENCE [LARGE SCALE GENOMIC DNA]</scope>
    <source>
        <strain evidence="2">JCM 9377</strain>
    </source>
</reference>
<organism evidence="1 2">
    <name type="scientific">Actinocorallia longicatena</name>
    <dbReference type="NCBI Taxonomy" id="111803"/>
    <lineage>
        <taxon>Bacteria</taxon>
        <taxon>Bacillati</taxon>
        <taxon>Actinomycetota</taxon>
        <taxon>Actinomycetes</taxon>
        <taxon>Streptosporangiales</taxon>
        <taxon>Thermomonosporaceae</taxon>
        <taxon>Actinocorallia</taxon>
    </lineage>
</organism>
<dbReference type="Gene3D" id="3.10.450.50">
    <property type="match status" value="1"/>
</dbReference>
<proteinExistence type="predicted"/>
<dbReference type="EMBL" id="BAAAUV010000003">
    <property type="protein sequence ID" value="GAA3199838.1"/>
    <property type="molecule type" value="Genomic_DNA"/>
</dbReference>
<evidence type="ECO:0000313" key="2">
    <source>
        <dbReference type="Proteomes" id="UP001501237"/>
    </source>
</evidence>
<gene>
    <name evidence="1" type="ORF">GCM10010468_12210</name>
</gene>
<comment type="caution">
    <text evidence="1">The sequence shown here is derived from an EMBL/GenBank/DDBJ whole genome shotgun (WGS) entry which is preliminary data.</text>
</comment>
<evidence type="ECO:0000313" key="1">
    <source>
        <dbReference type="EMBL" id="GAA3199838.1"/>
    </source>
</evidence>
<dbReference type="Pfam" id="PF02810">
    <property type="entry name" value="SEC-C"/>
    <property type="match status" value="1"/>
</dbReference>
<sequence>MLSDDLFNPLDLDDALEQEFERGGPPAAIALLQEALDDPRSLGDEAVPEYLDELIDQLAKLERYPEAIEATYRLIDIDESAREEELGAIAHLHALNGDALQARDLLVQLRGQSDPLQGLMNTLVMANELKDEKLAVQWLRDDLLRGLAEAWDPDLIRIHNGHLRRLGGLDEELELAVETYLGPSRPVVEHGRLPQGPRYVYPGTDRLEIERAMRGDQSARIVSPEGHHVPWPPERNGTCWCGSGTKYKKCCGRPGV</sequence>